<dbReference type="PANTHER" id="PTHR23513:SF11">
    <property type="entry name" value="STAPHYLOFERRIN A TRANSPORTER"/>
    <property type="match status" value="1"/>
</dbReference>
<dbReference type="Proteomes" id="UP001596413">
    <property type="component" value="Unassembled WGS sequence"/>
</dbReference>
<protein>
    <submittedName>
        <fullName evidence="8">MFS transporter</fullName>
    </submittedName>
</protein>
<evidence type="ECO:0000256" key="5">
    <source>
        <dbReference type="ARBA" id="ARBA00023136"/>
    </source>
</evidence>
<evidence type="ECO:0000256" key="3">
    <source>
        <dbReference type="ARBA" id="ARBA00022692"/>
    </source>
</evidence>
<feature type="transmembrane region" description="Helical" evidence="7">
    <location>
        <begin position="294"/>
        <end position="313"/>
    </location>
</feature>
<evidence type="ECO:0000313" key="8">
    <source>
        <dbReference type="EMBL" id="MFC7217375.1"/>
    </source>
</evidence>
<evidence type="ECO:0000313" key="9">
    <source>
        <dbReference type="Proteomes" id="UP001596413"/>
    </source>
</evidence>
<gene>
    <name evidence="8" type="ORF">ACFQLX_04190</name>
</gene>
<sequence>MPSPGSSPATAASTLDAPPRHPLRARPFQLLFAGRSLALLGDAVVPVALALAVLDGIGGAGAIALLLGCAMVPRLLLLPLGGVVGDRIDARTVAVATALVRAAAQLFVGVRLLAGSPALWQLAVAEAVGGVAMAFAHPALSPLVTGAVPEGPGRQRANAALSAAASAARLAGPALAGVLLLAGPGWAFLAVGAGYVLSAALLAPVRVAHLPAPRRSLGADLREGWSEVRSRDWYWTSLVAHSVWNGAAAVMATLGPVLALSELGGEGAWIALSTAAGVGLLLGSLAADRVRPRNPVLTGNLALASYALPLALLALSAPLWLLIGAYGLALAGLGLLNPLWETAVQQHIPGPVLARVVSYDSLLSLAAMPVGYVLAPLAAAAWGPQVPLLAAAGLVAAACAGTAAAPGVRAFGRPAR</sequence>
<organism evidence="8 9">
    <name type="scientific">Streptomyces polyrhachis</name>
    <dbReference type="NCBI Taxonomy" id="1282885"/>
    <lineage>
        <taxon>Bacteria</taxon>
        <taxon>Bacillati</taxon>
        <taxon>Actinomycetota</taxon>
        <taxon>Actinomycetes</taxon>
        <taxon>Kitasatosporales</taxon>
        <taxon>Streptomycetaceae</taxon>
        <taxon>Streptomyces</taxon>
    </lineage>
</organism>
<dbReference type="EMBL" id="JBHSZO010000004">
    <property type="protein sequence ID" value="MFC7217375.1"/>
    <property type="molecule type" value="Genomic_DNA"/>
</dbReference>
<proteinExistence type="predicted"/>
<dbReference type="InterPro" id="IPR011701">
    <property type="entry name" value="MFS"/>
</dbReference>
<feature type="transmembrane region" description="Helical" evidence="7">
    <location>
        <begin position="388"/>
        <end position="408"/>
    </location>
</feature>
<comment type="subcellular location">
    <subcellularLocation>
        <location evidence="1">Cell membrane</location>
        <topology evidence="1">Multi-pass membrane protein</topology>
    </subcellularLocation>
</comment>
<comment type="caution">
    <text evidence="8">The sequence shown here is derived from an EMBL/GenBank/DDBJ whole genome shotgun (WGS) entry which is preliminary data.</text>
</comment>
<feature type="transmembrane region" description="Helical" evidence="7">
    <location>
        <begin position="30"/>
        <end position="54"/>
    </location>
</feature>
<evidence type="ECO:0000256" key="4">
    <source>
        <dbReference type="ARBA" id="ARBA00022989"/>
    </source>
</evidence>
<feature type="transmembrane region" description="Helical" evidence="7">
    <location>
        <begin position="233"/>
        <end position="255"/>
    </location>
</feature>
<name>A0ABW2G9B6_9ACTN</name>
<feature type="transmembrane region" description="Helical" evidence="7">
    <location>
        <begin position="119"/>
        <end position="140"/>
    </location>
</feature>
<feature type="transmembrane region" description="Helical" evidence="7">
    <location>
        <begin position="267"/>
        <end position="287"/>
    </location>
</feature>
<keyword evidence="9" id="KW-1185">Reference proteome</keyword>
<feature type="transmembrane region" description="Helical" evidence="7">
    <location>
        <begin position="319"/>
        <end position="340"/>
    </location>
</feature>
<keyword evidence="2" id="KW-1003">Cell membrane</keyword>
<evidence type="ECO:0000256" key="7">
    <source>
        <dbReference type="SAM" id="Phobius"/>
    </source>
</evidence>
<feature type="compositionally biased region" description="Low complexity" evidence="6">
    <location>
        <begin position="1"/>
        <end position="14"/>
    </location>
</feature>
<evidence type="ECO:0000256" key="2">
    <source>
        <dbReference type="ARBA" id="ARBA00022475"/>
    </source>
</evidence>
<keyword evidence="5 7" id="KW-0472">Membrane</keyword>
<keyword evidence="4 7" id="KW-1133">Transmembrane helix</keyword>
<keyword evidence="3 7" id="KW-0812">Transmembrane</keyword>
<accession>A0ABW2G9B6</accession>
<dbReference type="Gene3D" id="1.20.1250.20">
    <property type="entry name" value="MFS general substrate transporter like domains"/>
    <property type="match status" value="1"/>
</dbReference>
<reference evidence="9" key="1">
    <citation type="journal article" date="2019" name="Int. J. Syst. Evol. Microbiol.">
        <title>The Global Catalogue of Microorganisms (GCM) 10K type strain sequencing project: providing services to taxonomists for standard genome sequencing and annotation.</title>
        <authorList>
            <consortium name="The Broad Institute Genomics Platform"/>
            <consortium name="The Broad Institute Genome Sequencing Center for Infectious Disease"/>
            <person name="Wu L."/>
            <person name="Ma J."/>
        </authorList>
    </citation>
    <scope>NUCLEOTIDE SEQUENCE [LARGE SCALE GENOMIC DNA]</scope>
    <source>
        <strain evidence="9">CGMCC 1.13681</strain>
    </source>
</reference>
<feature type="transmembrane region" description="Helical" evidence="7">
    <location>
        <begin position="60"/>
        <end position="80"/>
    </location>
</feature>
<dbReference type="Pfam" id="PF07690">
    <property type="entry name" value="MFS_1"/>
    <property type="match status" value="1"/>
</dbReference>
<evidence type="ECO:0000256" key="6">
    <source>
        <dbReference type="SAM" id="MobiDB-lite"/>
    </source>
</evidence>
<dbReference type="InterPro" id="IPR036259">
    <property type="entry name" value="MFS_trans_sf"/>
</dbReference>
<dbReference type="PANTHER" id="PTHR23513">
    <property type="entry name" value="INTEGRAL MEMBRANE EFFLUX PROTEIN-RELATED"/>
    <property type="match status" value="1"/>
</dbReference>
<dbReference type="RefSeq" id="WP_386412017.1">
    <property type="nucleotide sequence ID" value="NZ_JBHSZO010000004.1"/>
</dbReference>
<feature type="transmembrane region" description="Helical" evidence="7">
    <location>
        <begin position="361"/>
        <end position="382"/>
    </location>
</feature>
<evidence type="ECO:0000256" key="1">
    <source>
        <dbReference type="ARBA" id="ARBA00004651"/>
    </source>
</evidence>
<feature type="transmembrane region" description="Helical" evidence="7">
    <location>
        <begin position="92"/>
        <end position="113"/>
    </location>
</feature>
<feature type="region of interest" description="Disordered" evidence="6">
    <location>
        <begin position="1"/>
        <end position="20"/>
    </location>
</feature>
<dbReference type="SUPFAM" id="SSF103473">
    <property type="entry name" value="MFS general substrate transporter"/>
    <property type="match status" value="1"/>
</dbReference>